<dbReference type="EMBL" id="ML178952">
    <property type="protein sequence ID" value="TFK95099.1"/>
    <property type="molecule type" value="Genomic_DNA"/>
</dbReference>
<evidence type="ECO:0000256" key="6">
    <source>
        <dbReference type="ARBA" id="ARBA00038447"/>
    </source>
</evidence>
<evidence type="ECO:0000313" key="10">
    <source>
        <dbReference type="Proteomes" id="UP000305067"/>
    </source>
</evidence>
<dbReference type="Pfam" id="PF09696">
    <property type="entry name" value="Ctf8"/>
    <property type="match status" value="1"/>
</dbReference>
<evidence type="ECO:0000256" key="5">
    <source>
        <dbReference type="ARBA" id="ARBA00023306"/>
    </source>
</evidence>
<comment type="similarity">
    <text evidence="6">Belongs to the CTF8 family.</text>
</comment>
<name>A0A5C3Q9H1_9AGAR</name>
<dbReference type="Proteomes" id="UP000305067">
    <property type="component" value="Unassembled WGS sequence"/>
</dbReference>
<keyword evidence="10" id="KW-1185">Reference proteome</keyword>
<evidence type="ECO:0000256" key="3">
    <source>
        <dbReference type="ARBA" id="ARBA00023125"/>
    </source>
</evidence>
<feature type="region of interest" description="Disordered" evidence="7">
    <location>
        <begin position="89"/>
        <end position="129"/>
    </location>
</feature>
<dbReference type="GO" id="GO:0003677">
    <property type="term" value="F:DNA binding"/>
    <property type="evidence" value="ECO:0007669"/>
    <property type="project" value="UniProtKB-KW"/>
</dbReference>
<keyword evidence="4" id="KW-0539">Nucleus</keyword>
<feature type="compositionally biased region" description="Acidic residues" evidence="7">
    <location>
        <begin position="104"/>
        <end position="119"/>
    </location>
</feature>
<organism evidence="9 10">
    <name type="scientific">Pterulicium gracile</name>
    <dbReference type="NCBI Taxonomy" id="1884261"/>
    <lineage>
        <taxon>Eukaryota</taxon>
        <taxon>Fungi</taxon>
        <taxon>Dikarya</taxon>
        <taxon>Basidiomycota</taxon>
        <taxon>Agaricomycotina</taxon>
        <taxon>Agaricomycetes</taxon>
        <taxon>Agaricomycetidae</taxon>
        <taxon>Agaricales</taxon>
        <taxon>Pleurotineae</taxon>
        <taxon>Pterulaceae</taxon>
        <taxon>Pterulicium</taxon>
    </lineage>
</organism>
<accession>A0A5C3Q9H1</accession>
<sequence length="154" mass="16936">MIIPITFPTSDEKRLAPKLPGNLIKVSDSEYVLVELQGTIHCSDDKAREGQVVGTLALDDAVTKPTLIIGHHLLEGKLVKLPKPLALMRKEEGPSLPSSQHDGDYDDVDEEGTGEEADDGKELSRRKKSAGNVEWKIYALVKRKIVFSKRPGPI</sequence>
<dbReference type="AlphaFoldDB" id="A0A5C3Q9H1"/>
<evidence type="ECO:0000256" key="4">
    <source>
        <dbReference type="ARBA" id="ARBA00023242"/>
    </source>
</evidence>
<gene>
    <name evidence="9" type="ORF">BDV98DRAFT_578327</name>
    <name evidence="8" type="ORF">BDV98DRAFT_578350</name>
</gene>
<evidence type="ECO:0000256" key="7">
    <source>
        <dbReference type="SAM" id="MobiDB-lite"/>
    </source>
</evidence>
<dbReference type="GO" id="GO:0031390">
    <property type="term" value="C:Ctf18 RFC-like complex"/>
    <property type="evidence" value="ECO:0007669"/>
    <property type="project" value="InterPro"/>
</dbReference>
<comment type="subcellular location">
    <subcellularLocation>
        <location evidence="1">Nucleus</location>
    </subcellularLocation>
</comment>
<evidence type="ECO:0000313" key="9">
    <source>
        <dbReference type="EMBL" id="TFK95103.1"/>
    </source>
</evidence>
<proteinExistence type="inferred from homology"/>
<evidence type="ECO:0000256" key="1">
    <source>
        <dbReference type="ARBA" id="ARBA00004123"/>
    </source>
</evidence>
<protein>
    <submittedName>
        <fullName evidence="9">Chromosome transmission fidelity protein 8</fullName>
    </submittedName>
</protein>
<reference evidence="9 10" key="1">
    <citation type="journal article" date="2019" name="Nat. Ecol. Evol.">
        <title>Megaphylogeny resolves global patterns of mushroom evolution.</title>
        <authorList>
            <person name="Varga T."/>
            <person name="Krizsan K."/>
            <person name="Foldi C."/>
            <person name="Dima B."/>
            <person name="Sanchez-Garcia M."/>
            <person name="Sanchez-Ramirez S."/>
            <person name="Szollosi G.J."/>
            <person name="Szarkandi J.G."/>
            <person name="Papp V."/>
            <person name="Albert L."/>
            <person name="Andreopoulos W."/>
            <person name="Angelini C."/>
            <person name="Antonin V."/>
            <person name="Barry K.W."/>
            <person name="Bougher N.L."/>
            <person name="Buchanan P."/>
            <person name="Buyck B."/>
            <person name="Bense V."/>
            <person name="Catcheside P."/>
            <person name="Chovatia M."/>
            <person name="Cooper J."/>
            <person name="Damon W."/>
            <person name="Desjardin D."/>
            <person name="Finy P."/>
            <person name="Geml J."/>
            <person name="Haridas S."/>
            <person name="Hughes K."/>
            <person name="Justo A."/>
            <person name="Karasinski D."/>
            <person name="Kautmanova I."/>
            <person name="Kiss B."/>
            <person name="Kocsube S."/>
            <person name="Kotiranta H."/>
            <person name="LaButti K.M."/>
            <person name="Lechner B.E."/>
            <person name="Liimatainen K."/>
            <person name="Lipzen A."/>
            <person name="Lukacs Z."/>
            <person name="Mihaltcheva S."/>
            <person name="Morgado L.N."/>
            <person name="Niskanen T."/>
            <person name="Noordeloos M.E."/>
            <person name="Ohm R.A."/>
            <person name="Ortiz-Santana B."/>
            <person name="Ovrebo C."/>
            <person name="Racz N."/>
            <person name="Riley R."/>
            <person name="Savchenko A."/>
            <person name="Shiryaev A."/>
            <person name="Soop K."/>
            <person name="Spirin V."/>
            <person name="Szebenyi C."/>
            <person name="Tomsovsky M."/>
            <person name="Tulloss R.E."/>
            <person name="Uehling J."/>
            <person name="Grigoriev I.V."/>
            <person name="Vagvolgyi C."/>
            <person name="Papp T."/>
            <person name="Martin F.M."/>
            <person name="Miettinen O."/>
            <person name="Hibbett D.S."/>
            <person name="Nagy L.G."/>
        </authorList>
    </citation>
    <scope>NUCLEOTIDE SEQUENCE [LARGE SCALE GENOMIC DNA]</scope>
    <source>
        <strain evidence="9 10">CBS 309.79</strain>
    </source>
</reference>
<dbReference type="STRING" id="1884261.A0A5C3Q9H1"/>
<keyword evidence="2" id="KW-0235">DNA replication</keyword>
<keyword evidence="5" id="KW-0131">Cell cycle</keyword>
<dbReference type="GO" id="GO:0006260">
    <property type="term" value="P:DNA replication"/>
    <property type="evidence" value="ECO:0007669"/>
    <property type="project" value="UniProtKB-KW"/>
</dbReference>
<evidence type="ECO:0000313" key="8">
    <source>
        <dbReference type="EMBL" id="TFK95099.1"/>
    </source>
</evidence>
<dbReference type="GO" id="GO:0007064">
    <property type="term" value="P:mitotic sister chromatid cohesion"/>
    <property type="evidence" value="ECO:0007669"/>
    <property type="project" value="InterPro"/>
</dbReference>
<dbReference type="OrthoDB" id="121932at2759"/>
<dbReference type="PANTHER" id="PTHR28605">
    <property type="entry name" value="CTF8, CHROMOSOME TRANSMISSION FIDELITY FACTOR 8 HOMOLOG (S. CEREVISIAE)"/>
    <property type="match status" value="1"/>
</dbReference>
<dbReference type="PANTHER" id="PTHR28605:SF1">
    <property type="entry name" value="CHROMOSOME TRANSMISSION FIDELITY FACTOR 8"/>
    <property type="match status" value="1"/>
</dbReference>
<keyword evidence="3" id="KW-0238">DNA-binding</keyword>
<dbReference type="InterPro" id="IPR018607">
    <property type="entry name" value="Ctf8"/>
</dbReference>
<dbReference type="EMBL" id="ML178950">
    <property type="protein sequence ID" value="TFK95103.1"/>
    <property type="molecule type" value="Genomic_DNA"/>
</dbReference>
<evidence type="ECO:0000256" key="2">
    <source>
        <dbReference type="ARBA" id="ARBA00022705"/>
    </source>
</evidence>